<dbReference type="PROSITE" id="PS50006">
    <property type="entry name" value="FHA_DOMAIN"/>
    <property type="match status" value="1"/>
</dbReference>
<feature type="region of interest" description="Disordered" evidence="1">
    <location>
        <begin position="253"/>
        <end position="285"/>
    </location>
</feature>
<reference evidence="5" key="1">
    <citation type="journal article" date="2012" name="MBio">
        <title>Comparative genome analysis of Trichophyton rubrum and related dermatophytes reveals candidate genes involved in infection.</title>
        <authorList>
            <person name="Martinez D.A."/>
            <person name="Oliver B.G."/>
            <person name="Graeser Y."/>
            <person name="Goldberg J.M."/>
            <person name="Li W."/>
            <person name="Martinez-Rossi N.M."/>
            <person name="Monod M."/>
            <person name="Shelest E."/>
            <person name="Barton R.C."/>
            <person name="Birch E."/>
            <person name="Brakhage A.A."/>
            <person name="Chen Z."/>
            <person name="Gurr S.J."/>
            <person name="Heiman D."/>
            <person name="Heitman J."/>
            <person name="Kosti I."/>
            <person name="Rossi A."/>
            <person name="Saif S."/>
            <person name="Samalova M."/>
            <person name="Saunders C.W."/>
            <person name="Shea T."/>
            <person name="Summerbell R.C."/>
            <person name="Xu J."/>
            <person name="Young S."/>
            <person name="Zeng Q."/>
            <person name="Birren B.W."/>
            <person name="Cuomo C.A."/>
            <person name="White T.C."/>
        </authorList>
    </citation>
    <scope>NUCLEOTIDE SEQUENCE [LARGE SCALE GENOMIC DNA]</scope>
    <source>
        <strain evidence="5">ATCC MYA-4604 / CBS 118893</strain>
    </source>
</reference>
<protein>
    <recommendedName>
        <fullName evidence="3">FHA domain-containing protein</fullName>
    </recommendedName>
</protein>
<dbReference type="GeneID" id="10030348"/>
<evidence type="ECO:0000256" key="1">
    <source>
        <dbReference type="SAM" id="MobiDB-lite"/>
    </source>
</evidence>
<dbReference type="EMBL" id="DS989823">
    <property type="protein sequence ID" value="EFQ99562.1"/>
    <property type="molecule type" value="Genomic_DNA"/>
</dbReference>
<sequence>MASVTLHAVTLDGGDDIRERDVTFTATMYRCIIGRSSKSGNSLLKASNDNFRFDNRVVSRNHAELVVDAKSKEIHIKDIYSLHGTWLNDSKLTSKSVLVSNGDTITLGATVNRGEESFKPVKIRIEYTWKNPSRVIPSCELPSTNTYTVPEDEEDSEVESGDECGDIIDVEHDPFLPWQEAPSKLNLDGEIISIKSSLGPVEPETESISSPAGDDDDCEALLPDDFSLALVGSAIYPTPDERPTGASPFSYPHSMGHSGTEKPQGIGAQLHTPFPRNHQTEVTETSNTPWYSRFTSNDFMECPPPNPYTYELKPAPPNANAPDHSTMTMKAVEKPITDQVEPTLSFPTSTNTCGTKRKLGNLCDTKDLDSQDLPDAQPQETFPATDTATNNEFSPPPKRAKSSNPHQPSRIAVYARYAATAITGAIVGGVGTVVALASLPPGYFD</sequence>
<dbReference type="GO" id="GO:0005737">
    <property type="term" value="C:cytoplasm"/>
    <property type="evidence" value="ECO:0007669"/>
    <property type="project" value="TreeGrafter"/>
</dbReference>
<keyword evidence="2" id="KW-1133">Transmembrane helix</keyword>
<dbReference type="Gene3D" id="2.60.200.20">
    <property type="match status" value="1"/>
</dbReference>
<dbReference type="InterPro" id="IPR008984">
    <property type="entry name" value="SMAD_FHA_dom_sf"/>
</dbReference>
<dbReference type="CDD" id="cd00060">
    <property type="entry name" value="FHA"/>
    <property type="match status" value="1"/>
</dbReference>
<dbReference type="eggNOG" id="ENOG502SC1D">
    <property type="taxonomic scope" value="Eukaryota"/>
</dbReference>
<feature type="transmembrane region" description="Helical" evidence="2">
    <location>
        <begin position="417"/>
        <end position="439"/>
    </location>
</feature>
<feature type="region of interest" description="Disordered" evidence="1">
    <location>
        <begin position="367"/>
        <end position="407"/>
    </location>
</feature>
<keyword evidence="2" id="KW-0472">Membrane</keyword>
<dbReference type="HOGENOM" id="CLU_694388_0_0_1"/>
<evidence type="ECO:0000313" key="4">
    <source>
        <dbReference type="EMBL" id="EFQ99562.1"/>
    </source>
</evidence>
<gene>
    <name evidence="4" type="ORF">MGYG_02574</name>
</gene>
<dbReference type="Proteomes" id="UP000002669">
    <property type="component" value="Unassembled WGS sequence"/>
</dbReference>
<keyword evidence="5" id="KW-1185">Reference proteome</keyword>
<dbReference type="SMART" id="SM00240">
    <property type="entry name" value="FHA"/>
    <property type="match status" value="1"/>
</dbReference>
<evidence type="ECO:0000256" key="2">
    <source>
        <dbReference type="SAM" id="Phobius"/>
    </source>
</evidence>
<name>E4UNA1_ARTGP</name>
<dbReference type="OMA" id="FRFDNRV"/>
<evidence type="ECO:0000259" key="3">
    <source>
        <dbReference type="PROSITE" id="PS50006"/>
    </source>
</evidence>
<organism evidence="5">
    <name type="scientific">Arthroderma gypseum (strain ATCC MYA-4604 / CBS 118893)</name>
    <name type="common">Microsporum gypseum</name>
    <dbReference type="NCBI Taxonomy" id="535722"/>
    <lineage>
        <taxon>Eukaryota</taxon>
        <taxon>Fungi</taxon>
        <taxon>Dikarya</taxon>
        <taxon>Ascomycota</taxon>
        <taxon>Pezizomycotina</taxon>
        <taxon>Eurotiomycetes</taxon>
        <taxon>Eurotiomycetidae</taxon>
        <taxon>Onygenales</taxon>
        <taxon>Arthrodermataceae</taxon>
        <taxon>Nannizzia</taxon>
    </lineage>
</organism>
<accession>E4UNA1</accession>
<dbReference type="PANTHER" id="PTHR15715:SF37">
    <property type="entry name" value="LD47843P"/>
    <property type="match status" value="1"/>
</dbReference>
<keyword evidence="2" id="KW-0812">Transmembrane</keyword>
<dbReference type="InterPro" id="IPR051176">
    <property type="entry name" value="Cent_Immune-Sig_Mod"/>
</dbReference>
<proteinExistence type="predicted"/>
<dbReference type="SUPFAM" id="SSF49879">
    <property type="entry name" value="SMAD/FHA domain"/>
    <property type="match status" value="1"/>
</dbReference>
<dbReference type="AlphaFoldDB" id="E4UNA1"/>
<evidence type="ECO:0000313" key="5">
    <source>
        <dbReference type="Proteomes" id="UP000002669"/>
    </source>
</evidence>
<feature type="domain" description="FHA" evidence="3">
    <location>
        <begin position="31"/>
        <end position="92"/>
    </location>
</feature>
<dbReference type="VEuPathDB" id="FungiDB:MGYG_02574"/>
<dbReference type="Pfam" id="PF00498">
    <property type="entry name" value="FHA"/>
    <property type="match status" value="1"/>
</dbReference>
<dbReference type="RefSeq" id="XP_003175045.1">
    <property type="nucleotide sequence ID" value="XM_003174997.1"/>
</dbReference>
<dbReference type="STRING" id="535722.E4UNA1"/>
<feature type="compositionally biased region" description="Polar residues" evidence="1">
    <location>
        <begin position="378"/>
        <end position="393"/>
    </location>
</feature>
<dbReference type="OrthoDB" id="4096268at2759"/>
<dbReference type="PANTHER" id="PTHR15715">
    <property type="entry name" value="CENTROSOMAL PROTEIN OF 170 KDA"/>
    <property type="match status" value="1"/>
</dbReference>
<dbReference type="InterPro" id="IPR000253">
    <property type="entry name" value="FHA_dom"/>
</dbReference>
<dbReference type="InParanoid" id="E4UNA1"/>